<organism evidence="18 19">
    <name type="scientific">Rugosimonospora africana</name>
    <dbReference type="NCBI Taxonomy" id="556532"/>
    <lineage>
        <taxon>Bacteria</taxon>
        <taxon>Bacillati</taxon>
        <taxon>Actinomycetota</taxon>
        <taxon>Actinomycetes</taxon>
        <taxon>Micromonosporales</taxon>
        <taxon>Micromonosporaceae</taxon>
        <taxon>Rugosimonospora</taxon>
    </lineage>
</organism>
<dbReference type="NCBIfam" id="TIGR00753">
    <property type="entry name" value="undec_PP_bacA"/>
    <property type="match status" value="1"/>
</dbReference>
<evidence type="ECO:0000256" key="3">
    <source>
        <dbReference type="ARBA" id="ARBA00012374"/>
    </source>
</evidence>
<evidence type="ECO:0000256" key="17">
    <source>
        <dbReference type="HAMAP-Rule" id="MF_01006"/>
    </source>
</evidence>
<dbReference type="AlphaFoldDB" id="A0A8J3QUC3"/>
<comment type="caution">
    <text evidence="18">The sequence shown here is derived from an EMBL/GenBank/DDBJ whole genome shotgun (WGS) entry which is preliminary data.</text>
</comment>
<dbReference type="Pfam" id="PF02673">
    <property type="entry name" value="BacA"/>
    <property type="match status" value="1"/>
</dbReference>
<keyword evidence="13 17" id="KW-0961">Cell wall biogenesis/degradation</keyword>
<name>A0A8J3QUC3_9ACTN</name>
<dbReference type="GO" id="GO:0008360">
    <property type="term" value="P:regulation of cell shape"/>
    <property type="evidence" value="ECO:0007669"/>
    <property type="project" value="UniProtKB-KW"/>
</dbReference>
<dbReference type="PANTHER" id="PTHR30622">
    <property type="entry name" value="UNDECAPRENYL-DIPHOSPHATASE"/>
    <property type="match status" value="1"/>
</dbReference>
<evidence type="ECO:0000256" key="8">
    <source>
        <dbReference type="ARBA" id="ARBA00022960"/>
    </source>
</evidence>
<evidence type="ECO:0000256" key="11">
    <source>
        <dbReference type="ARBA" id="ARBA00023136"/>
    </source>
</evidence>
<feature type="transmembrane region" description="Helical" evidence="17">
    <location>
        <begin position="256"/>
        <end position="277"/>
    </location>
</feature>
<feature type="transmembrane region" description="Helical" evidence="17">
    <location>
        <begin position="90"/>
        <end position="112"/>
    </location>
</feature>
<feature type="transmembrane region" description="Helical" evidence="17">
    <location>
        <begin position="118"/>
        <end position="136"/>
    </location>
</feature>
<evidence type="ECO:0000256" key="14">
    <source>
        <dbReference type="ARBA" id="ARBA00032707"/>
    </source>
</evidence>
<dbReference type="GO" id="GO:0005886">
    <property type="term" value="C:plasma membrane"/>
    <property type="evidence" value="ECO:0007669"/>
    <property type="project" value="UniProtKB-SubCell"/>
</dbReference>
<dbReference type="EC" id="3.6.1.27" evidence="3 17"/>
<comment type="function">
    <text evidence="17">Catalyzes the dephosphorylation of undecaprenyl diphosphate (UPP). Confers resistance to bacitracin.</text>
</comment>
<evidence type="ECO:0000256" key="16">
    <source>
        <dbReference type="ARBA" id="ARBA00047594"/>
    </source>
</evidence>
<comment type="similarity">
    <text evidence="2 17">Belongs to the UppP family.</text>
</comment>
<sequence length="278" mass="29544">MQWWQTIVLGVVEGLTEFLPVSSTGHLTIAEDLMHLGTGDLGVTAYTAIIQVGAIAAAVIYFWRDIVRIVVSFATGLFSAAERQRPEWRLSVAVVLGSIPIAVIGLVFKHMIETTLRSLWWVAAGLLLWSLVMVVAERVATQRRREGEVAAKDGLIIGLVQCIALVPGVSRSGATISAGLLRGLDRVTATRMSFFLGIPALTAAGILEALSGHKDVASTVGLGPTAVGVIVSFVVAYASIAWLLRYVSRHSIVVFVWYRVALGALLAAGLVTGLLSAT</sequence>
<comment type="catalytic activity">
    <reaction evidence="16 17">
        <text>di-trans,octa-cis-undecaprenyl diphosphate + H2O = di-trans,octa-cis-undecaprenyl phosphate + phosphate + H(+)</text>
        <dbReference type="Rhea" id="RHEA:28094"/>
        <dbReference type="ChEBI" id="CHEBI:15377"/>
        <dbReference type="ChEBI" id="CHEBI:15378"/>
        <dbReference type="ChEBI" id="CHEBI:43474"/>
        <dbReference type="ChEBI" id="CHEBI:58405"/>
        <dbReference type="ChEBI" id="CHEBI:60392"/>
        <dbReference type="EC" id="3.6.1.27"/>
    </reaction>
</comment>
<comment type="miscellaneous">
    <text evidence="17">Bacitracin is thought to be involved in the inhibition of peptidoglycan synthesis by sequestering undecaprenyl diphosphate, thereby reducing the pool of lipid carrier available.</text>
</comment>
<dbReference type="RefSeq" id="WP_203919569.1">
    <property type="nucleotide sequence ID" value="NZ_BONZ01000039.1"/>
</dbReference>
<reference evidence="18" key="1">
    <citation type="submission" date="2021-01" db="EMBL/GenBank/DDBJ databases">
        <title>Whole genome shotgun sequence of Rugosimonospora africana NBRC 104875.</title>
        <authorList>
            <person name="Komaki H."/>
            <person name="Tamura T."/>
        </authorList>
    </citation>
    <scope>NUCLEOTIDE SEQUENCE</scope>
    <source>
        <strain evidence="18">NBRC 104875</strain>
    </source>
</reference>
<evidence type="ECO:0000256" key="6">
    <source>
        <dbReference type="ARBA" id="ARBA00022692"/>
    </source>
</evidence>
<comment type="subcellular location">
    <subcellularLocation>
        <location evidence="1 17">Cell membrane</location>
        <topology evidence="1 17">Multi-pass membrane protein</topology>
    </subcellularLocation>
</comment>
<keyword evidence="7 17" id="KW-0378">Hydrolase</keyword>
<keyword evidence="8 17" id="KW-0133">Cell shape</keyword>
<dbReference type="GO" id="GO:0050380">
    <property type="term" value="F:undecaprenyl-diphosphatase activity"/>
    <property type="evidence" value="ECO:0007669"/>
    <property type="project" value="UniProtKB-UniRule"/>
</dbReference>
<evidence type="ECO:0000256" key="5">
    <source>
        <dbReference type="ARBA" id="ARBA00022475"/>
    </source>
</evidence>
<keyword evidence="12 17" id="KW-0046">Antibiotic resistance</keyword>
<dbReference type="Proteomes" id="UP000642748">
    <property type="component" value="Unassembled WGS sequence"/>
</dbReference>
<feature type="transmembrane region" description="Helical" evidence="17">
    <location>
        <begin position="192"/>
        <end position="210"/>
    </location>
</feature>
<evidence type="ECO:0000256" key="1">
    <source>
        <dbReference type="ARBA" id="ARBA00004651"/>
    </source>
</evidence>
<evidence type="ECO:0000256" key="2">
    <source>
        <dbReference type="ARBA" id="ARBA00010621"/>
    </source>
</evidence>
<dbReference type="GO" id="GO:0009252">
    <property type="term" value="P:peptidoglycan biosynthetic process"/>
    <property type="evidence" value="ECO:0007669"/>
    <property type="project" value="UniProtKB-KW"/>
</dbReference>
<evidence type="ECO:0000256" key="7">
    <source>
        <dbReference type="ARBA" id="ARBA00022801"/>
    </source>
</evidence>
<keyword evidence="11 17" id="KW-0472">Membrane</keyword>
<dbReference type="NCBIfam" id="NF001392">
    <property type="entry name" value="PRK00281.2-1"/>
    <property type="match status" value="1"/>
</dbReference>
<keyword evidence="5 17" id="KW-1003">Cell membrane</keyword>
<evidence type="ECO:0000256" key="9">
    <source>
        <dbReference type="ARBA" id="ARBA00022984"/>
    </source>
</evidence>
<dbReference type="InterPro" id="IPR003824">
    <property type="entry name" value="UppP"/>
</dbReference>
<dbReference type="GO" id="GO:0071555">
    <property type="term" value="P:cell wall organization"/>
    <property type="evidence" value="ECO:0007669"/>
    <property type="project" value="UniProtKB-KW"/>
</dbReference>
<keyword evidence="10 17" id="KW-1133">Transmembrane helix</keyword>
<keyword evidence="9 17" id="KW-0573">Peptidoglycan synthesis</keyword>
<evidence type="ECO:0000256" key="4">
    <source>
        <dbReference type="ARBA" id="ARBA00021581"/>
    </source>
</evidence>
<feature type="transmembrane region" description="Helical" evidence="17">
    <location>
        <begin position="222"/>
        <end position="244"/>
    </location>
</feature>
<evidence type="ECO:0000313" key="18">
    <source>
        <dbReference type="EMBL" id="GIH15950.1"/>
    </source>
</evidence>
<evidence type="ECO:0000313" key="19">
    <source>
        <dbReference type="Proteomes" id="UP000642748"/>
    </source>
</evidence>
<dbReference type="PANTHER" id="PTHR30622:SF3">
    <property type="entry name" value="UNDECAPRENYL-DIPHOSPHATASE"/>
    <property type="match status" value="1"/>
</dbReference>
<protein>
    <recommendedName>
        <fullName evidence="4 17">Undecaprenyl-diphosphatase</fullName>
        <ecNumber evidence="3 17">3.6.1.27</ecNumber>
    </recommendedName>
    <alternativeName>
        <fullName evidence="15 17">Bacitracin resistance protein</fullName>
    </alternativeName>
    <alternativeName>
        <fullName evidence="14 17">Undecaprenyl pyrophosphate phosphatase</fullName>
    </alternativeName>
</protein>
<keyword evidence="19" id="KW-1185">Reference proteome</keyword>
<accession>A0A8J3QUC3</accession>
<proteinExistence type="inferred from homology"/>
<evidence type="ECO:0000256" key="13">
    <source>
        <dbReference type="ARBA" id="ARBA00023316"/>
    </source>
</evidence>
<keyword evidence="6 17" id="KW-0812">Transmembrane</keyword>
<gene>
    <name evidence="18" type="primary">uppP1_2</name>
    <name evidence="17" type="synonym">uppP</name>
    <name evidence="18" type="ORF">Raf01_41220</name>
</gene>
<feature type="transmembrane region" description="Helical" evidence="17">
    <location>
        <begin position="43"/>
        <end position="63"/>
    </location>
</feature>
<dbReference type="HAMAP" id="MF_01006">
    <property type="entry name" value="Undec_diphosphatase"/>
    <property type="match status" value="1"/>
</dbReference>
<evidence type="ECO:0000256" key="10">
    <source>
        <dbReference type="ARBA" id="ARBA00022989"/>
    </source>
</evidence>
<evidence type="ECO:0000256" key="12">
    <source>
        <dbReference type="ARBA" id="ARBA00023251"/>
    </source>
</evidence>
<dbReference type="EMBL" id="BONZ01000039">
    <property type="protein sequence ID" value="GIH15950.1"/>
    <property type="molecule type" value="Genomic_DNA"/>
</dbReference>
<evidence type="ECO:0000256" key="15">
    <source>
        <dbReference type="ARBA" id="ARBA00032932"/>
    </source>
</evidence>
<dbReference type="GO" id="GO:0046677">
    <property type="term" value="P:response to antibiotic"/>
    <property type="evidence" value="ECO:0007669"/>
    <property type="project" value="UniProtKB-UniRule"/>
</dbReference>